<keyword evidence="3" id="KW-0645">Protease</keyword>
<dbReference type="AlphaFoldDB" id="A0A9D2T086"/>
<comment type="caution">
    <text evidence="9">The sequence shown here is derived from an EMBL/GenBank/DDBJ whole genome shotgun (WGS) entry which is preliminary data.</text>
</comment>
<dbReference type="Gene3D" id="2.40.30.40">
    <property type="entry name" value="Peptidase M42, domain 2"/>
    <property type="match status" value="1"/>
</dbReference>
<feature type="binding site" evidence="8">
    <location>
        <position position="312"/>
    </location>
    <ligand>
        <name>Zn(2+)</name>
        <dbReference type="ChEBI" id="CHEBI:29105"/>
        <label>2</label>
    </ligand>
</feature>
<evidence type="ECO:0000256" key="4">
    <source>
        <dbReference type="ARBA" id="ARBA00022723"/>
    </source>
</evidence>
<dbReference type="SUPFAM" id="SSF53187">
    <property type="entry name" value="Zn-dependent exopeptidases"/>
    <property type="match status" value="1"/>
</dbReference>
<gene>
    <name evidence="9" type="ORF">H9701_08975</name>
</gene>
<dbReference type="GO" id="GO:0004177">
    <property type="term" value="F:aminopeptidase activity"/>
    <property type="evidence" value="ECO:0007669"/>
    <property type="project" value="UniProtKB-UniRule"/>
</dbReference>
<keyword evidence="4 8" id="KW-0479">Metal-binding</keyword>
<dbReference type="InterPro" id="IPR008007">
    <property type="entry name" value="Peptidase_M42"/>
</dbReference>
<feature type="binding site" evidence="8">
    <location>
        <position position="224"/>
    </location>
    <ligand>
        <name>Zn(2+)</name>
        <dbReference type="ChEBI" id="CHEBI:29105"/>
        <label>1</label>
    </ligand>
</feature>
<dbReference type="CDD" id="cd05656">
    <property type="entry name" value="M42_Frv"/>
    <property type="match status" value="1"/>
</dbReference>
<feature type="active site" description="Proton acceptor" evidence="7">
    <location>
        <position position="201"/>
    </location>
</feature>
<accession>A0A9D2T086</accession>
<evidence type="ECO:0000256" key="1">
    <source>
        <dbReference type="ARBA" id="ARBA00006272"/>
    </source>
</evidence>
<dbReference type="GO" id="GO:0046872">
    <property type="term" value="F:metal ion binding"/>
    <property type="evidence" value="ECO:0007669"/>
    <property type="project" value="UniProtKB-UniRule"/>
</dbReference>
<keyword evidence="2" id="KW-0031">Aminopeptidase</keyword>
<dbReference type="Proteomes" id="UP000823882">
    <property type="component" value="Unassembled WGS sequence"/>
</dbReference>
<evidence type="ECO:0000256" key="5">
    <source>
        <dbReference type="ARBA" id="ARBA00022801"/>
    </source>
</evidence>
<evidence type="ECO:0000256" key="6">
    <source>
        <dbReference type="PIRNR" id="PIRNR001123"/>
    </source>
</evidence>
<evidence type="ECO:0000313" key="9">
    <source>
        <dbReference type="EMBL" id="HJC41667.1"/>
    </source>
</evidence>
<comment type="similarity">
    <text evidence="1 6">Belongs to the peptidase M42 family.</text>
</comment>
<reference evidence="9" key="1">
    <citation type="journal article" date="2021" name="PeerJ">
        <title>Extensive microbial diversity within the chicken gut microbiome revealed by metagenomics and culture.</title>
        <authorList>
            <person name="Gilroy R."/>
            <person name="Ravi A."/>
            <person name="Getino M."/>
            <person name="Pursley I."/>
            <person name="Horton D.L."/>
            <person name="Alikhan N.F."/>
            <person name="Baker D."/>
            <person name="Gharbi K."/>
            <person name="Hall N."/>
            <person name="Watson M."/>
            <person name="Adriaenssens E.M."/>
            <person name="Foster-Nyarko E."/>
            <person name="Jarju S."/>
            <person name="Secka A."/>
            <person name="Antonio M."/>
            <person name="Oren A."/>
            <person name="Chaudhuri R.R."/>
            <person name="La Ragione R."/>
            <person name="Hildebrand F."/>
            <person name="Pallen M.J."/>
        </authorList>
    </citation>
    <scope>NUCLEOTIDE SEQUENCE</scope>
    <source>
        <strain evidence="9">CHK186-1790</strain>
    </source>
</reference>
<dbReference type="InterPro" id="IPR023367">
    <property type="entry name" value="Peptidase_M42_dom2"/>
</dbReference>
<dbReference type="Gene3D" id="3.40.630.10">
    <property type="entry name" value="Zn peptidases"/>
    <property type="match status" value="1"/>
</dbReference>
<dbReference type="GO" id="GO:0006508">
    <property type="term" value="P:proteolysis"/>
    <property type="evidence" value="ECO:0007669"/>
    <property type="project" value="UniProtKB-KW"/>
</dbReference>
<evidence type="ECO:0000256" key="8">
    <source>
        <dbReference type="PIRSR" id="PIRSR001123-2"/>
    </source>
</evidence>
<feature type="binding site" evidence="8">
    <location>
        <position position="173"/>
    </location>
    <ligand>
        <name>Zn(2+)</name>
        <dbReference type="ChEBI" id="CHEBI:29105"/>
        <label>1</label>
    </ligand>
</feature>
<feature type="binding site" evidence="8">
    <location>
        <position position="63"/>
    </location>
    <ligand>
        <name>Zn(2+)</name>
        <dbReference type="ChEBI" id="CHEBI:29105"/>
        <label>1</label>
    </ligand>
</feature>
<evidence type="ECO:0000313" key="10">
    <source>
        <dbReference type="Proteomes" id="UP000823882"/>
    </source>
</evidence>
<dbReference type="InterPro" id="IPR051464">
    <property type="entry name" value="Peptidase_M42_aminopept"/>
</dbReference>
<name>A0A9D2T086_9FIRM</name>
<dbReference type="PIRSF" id="PIRSF001123">
    <property type="entry name" value="PepA_GA"/>
    <property type="match status" value="1"/>
</dbReference>
<evidence type="ECO:0000256" key="3">
    <source>
        <dbReference type="ARBA" id="ARBA00022670"/>
    </source>
</evidence>
<evidence type="ECO:0000256" key="2">
    <source>
        <dbReference type="ARBA" id="ARBA00022438"/>
    </source>
</evidence>
<dbReference type="SUPFAM" id="SSF101821">
    <property type="entry name" value="Aminopeptidase/glucanase lid domain"/>
    <property type="match status" value="1"/>
</dbReference>
<dbReference type="Pfam" id="PF05343">
    <property type="entry name" value="Peptidase_M42"/>
    <property type="match status" value="1"/>
</dbReference>
<dbReference type="EMBL" id="DWWJ01000163">
    <property type="protein sequence ID" value="HJC41667.1"/>
    <property type="molecule type" value="Genomic_DNA"/>
</dbReference>
<dbReference type="PANTHER" id="PTHR32481:SF5">
    <property type="entry name" value="ENDOGLUCANASE"/>
    <property type="match status" value="1"/>
</dbReference>
<protein>
    <submittedName>
        <fullName evidence="9">M42 family metallopeptidase</fullName>
    </submittedName>
</protein>
<evidence type="ECO:0000256" key="7">
    <source>
        <dbReference type="PIRSR" id="PIRSR001123-1"/>
    </source>
</evidence>
<feature type="binding site" evidence="8">
    <location>
        <position position="202"/>
    </location>
    <ligand>
        <name>Zn(2+)</name>
        <dbReference type="ChEBI" id="CHEBI:29105"/>
        <label>2</label>
    </ligand>
</feature>
<proteinExistence type="inferred from homology"/>
<organism evidence="9 10">
    <name type="scientific">Candidatus Intestinimonas pullistercoris</name>
    <dbReference type="NCBI Taxonomy" id="2838623"/>
    <lineage>
        <taxon>Bacteria</taxon>
        <taxon>Bacillati</taxon>
        <taxon>Bacillota</taxon>
        <taxon>Clostridia</taxon>
        <taxon>Eubacteriales</taxon>
        <taxon>Intestinimonas</taxon>
    </lineage>
</organism>
<feature type="binding site" evidence="8">
    <location>
        <position position="173"/>
    </location>
    <ligand>
        <name>Zn(2+)</name>
        <dbReference type="ChEBI" id="CHEBI:29105"/>
        <label>2</label>
    </ligand>
</feature>
<sequence length="341" mass="36536">MTSLVKELCLLNGVSSGEDEVRDFLIQQARPYADHLRVDALGNLIVFKRGEKATGSKLMLTAHMDEVGFIVKDITEEGYLKFAPVGGIDPRVVIGKRVSVGDRRVPGVIGLKPYHLVSGEEEKTVPKFEDLTIDIGAASREDAEGVAALGDLVVFVSDAVEFGNGMLKAKAIDDRVGCAILLQLLKEELPLDCTFVFSVQEEVGTRGAFGAAFSVSPEIALVLEGTTAADLPGTDAHRRVAVLGGGPVLSFMDGGTVYDRGLFELLRDVAEQNQIPWQTKNYTSGGNDASAIQRTREGVRVAAVSAPVRYLHTPSSVGCCQDFDHMYALAKHFLAAVAAQS</sequence>
<dbReference type="PANTHER" id="PTHR32481">
    <property type="entry name" value="AMINOPEPTIDASE"/>
    <property type="match status" value="1"/>
</dbReference>
<reference evidence="9" key="2">
    <citation type="submission" date="2021-04" db="EMBL/GenBank/DDBJ databases">
        <authorList>
            <person name="Gilroy R."/>
        </authorList>
    </citation>
    <scope>NUCLEOTIDE SEQUENCE</scope>
    <source>
        <strain evidence="9">CHK186-1790</strain>
    </source>
</reference>
<keyword evidence="5" id="KW-0378">Hydrolase</keyword>
<comment type="cofactor">
    <cofactor evidence="8">
        <name>a divalent metal cation</name>
        <dbReference type="ChEBI" id="CHEBI:60240"/>
    </cofactor>
    <text evidence="8">Binds 2 divalent metal cations per subunit.</text>
</comment>